<dbReference type="AlphaFoldDB" id="A0A0W0YYU8"/>
<evidence type="ECO:0000313" key="5">
    <source>
        <dbReference type="Proteomes" id="UP000054877"/>
    </source>
</evidence>
<accession>A0A0W0YYU8</accession>
<organism evidence="4 5">
    <name type="scientific">Legionella spiritensis</name>
    <dbReference type="NCBI Taxonomy" id="452"/>
    <lineage>
        <taxon>Bacteria</taxon>
        <taxon>Pseudomonadati</taxon>
        <taxon>Pseudomonadota</taxon>
        <taxon>Gammaproteobacteria</taxon>
        <taxon>Legionellales</taxon>
        <taxon>Legionellaceae</taxon>
        <taxon>Legionella</taxon>
    </lineage>
</organism>
<dbReference type="Pfam" id="PF13505">
    <property type="entry name" value="OMP_b-brl"/>
    <property type="match status" value="1"/>
</dbReference>
<feature type="chain" id="PRO_5006918118" evidence="2">
    <location>
        <begin position="19"/>
        <end position="214"/>
    </location>
</feature>
<dbReference type="EMBL" id="LNYX01000030">
    <property type="protein sequence ID" value="KTD62044.1"/>
    <property type="molecule type" value="Genomic_DNA"/>
</dbReference>
<keyword evidence="1 2" id="KW-0732">Signal</keyword>
<dbReference type="SUPFAM" id="SSF56925">
    <property type="entry name" value="OMPA-like"/>
    <property type="match status" value="1"/>
</dbReference>
<evidence type="ECO:0000256" key="1">
    <source>
        <dbReference type="ARBA" id="ARBA00022729"/>
    </source>
</evidence>
<protein>
    <submittedName>
        <fullName evidence="4">Opacity protein-like surface antigen</fullName>
    </submittedName>
</protein>
<dbReference type="Gene3D" id="2.40.160.20">
    <property type="match status" value="1"/>
</dbReference>
<dbReference type="Proteomes" id="UP000054877">
    <property type="component" value="Unassembled WGS sequence"/>
</dbReference>
<name>A0A0W0YYU8_LEGSP</name>
<dbReference type="RefSeq" id="WP_058483816.1">
    <property type="nucleotide sequence ID" value="NZ_CAAAII010000008.1"/>
</dbReference>
<comment type="caution">
    <text evidence="4">The sequence shown here is derived from an EMBL/GenBank/DDBJ whole genome shotgun (WGS) entry which is preliminary data.</text>
</comment>
<dbReference type="OrthoDB" id="5653282at2"/>
<gene>
    <name evidence="4" type="ORF">Lspi_1894</name>
</gene>
<feature type="signal peptide" evidence="2">
    <location>
        <begin position="1"/>
        <end position="18"/>
    </location>
</feature>
<reference evidence="4 5" key="1">
    <citation type="submission" date="2015-11" db="EMBL/GenBank/DDBJ databases">
        <title>Genomic analysis of 38 Legionella species identifies large and diverse effector repertoires.</title>
        <authorList>
            <person name="Burstein D."/>
            <person name="Amaro F."/>
            <person name="Zusman T."/>
            <person name="Lifshitz Z."/>
            <person name="Cohen O."/>
            <person name="Gilbert J.A."/>
            <person name="Pupko T."/>
            <person name="Shuman H.A."/>
            <person name="Segal G."/>
        </authorList>
    </citation>
    <scope>NUCLEOTIDE SEQUENCE [LARGE SCALE GENOMIC DNA]</scope>
    <source>
        <strain evidence="4 5">Mt.St.Helens-9</strain>
    </source>
</reference>
<feature type="domain" description="Outer membrane protein beta-barrel" evidence="3">
    <location>
        <begin position="5"/>
        <end position="208"/>
    </location>
</feature>
<keyword evidence="5" id="KW-1185">Reference proteome</keyword>
<dbReference type="STRING" id="452.Lspi_1894"/>
<evidence type="ECO:0000313" key="4">
    <source>
        <dbReference type="EMBL" id="KTD62044.1"/>
    </source>
</evidence>
<dbReference type="PATRIC" id="fig|452.5.peg.2081"/>
<proteinExistence type="predicted"/>
<evidence type="ECO:0000256" key="2">
    <source>
        <dbReference type="SAM" id="SignalP"/>
    </source>
</evidence>
<evidence type="ECO:0000259" key="3">
    <source>
        <dbReference type="Pfam" id="PF13505"/>
    </source>
</evidence>
<sequence>MKIAFISATLLSSSVAFSATPIDGWYGSVFGGYTYLSDNISETRNGLFRNEASYTSGSYNAGGRIGYKSTPLRYEGELTYLQGNLTKFDINFIRQSGITGQTQAALAMANVYYDFPDIVPAISPFLGAGLGYAWIDASFGSTGPSVGATYYKASNSVFAYQATAGITYNFAENYAVNLAYRHIGTDRVSDLNKVFQADLASVGVIYRFDKANYK</sequence>
<dbReference type="InterPro" id="IPR027385">
    <property type="entry name" value="Beta-barrel_OMP"/>
</dbReference>
<dbReference type="InterPro" id="IPR011250">
    <property type="entry name" value="OMP/PagP_B-barrel"/>
</dbReference>